<keyword evidence="1" id="KW-0805">Transcription regulation</keyword>
<dbReference type="GO" id="GO:0000978">
    <property type="term" value="F:RNA polymerase II cis-regulatory region sequence-specific DNA binding"/>
    <property type="evidence" value="ECO:0007669"/>
    <property type="project" value="TreeGrafter"/>
</dbReference>
<dbReference type="InterPro" id="IPR005600">
    <property type="entry name" value="Gal4_dimer_dom"/>
</dbReference>
<keyword evidence="2" id="KW-0804">Transcription</keyword>
<dbReference type="CDD" id="cd14654">
    <property type="entry name" value="ZIP_Gal4"/>
    <property type="match status" value="1"/>
</dbReference>
<feature type="domain" description="Xylanolytic transcriptional activator regulatory" evidence="6">
    <location>
        <begin position="350"/>
        <end position="424"/>
    </location>
</feature>
<evidence type="ECO:0000256" key="3">
    <source>
        <dbReference type="ARBA" id="ARBA00023242"/>
    </source>
</evidence>
<dbReference type="InterPro" id="IPR007219">
    <property type="entry name" value="XnlR_reg_dom"/>
</dbReference>
<comment type="caution">
    <text evidence="7">The sequence shown here is derived from an EMBL/GenBank/DDBJ whole genome shotgun (WGS) entry which is preliminary data.</text>
</comment>
<dbReference type="GO" id="GO:0006351">
    <property type="term" value="P:DNA-templated transcription"/>
    <property type="evidence" value="ECO:0007669"/>
    <property type="project" value="InterPro"/>
</dbReference>
<keyword evidence="3" id="KW-0539">Nucleus</keyword>
<evidence type="ECO:0000256" key="1">
    <source>
        <dbReference type="ARBA" id="ARBA00023015"/>
    </source>
</evidence>
<dbReference type="Gene3D" id="1.20.5.170">
    <property type="match status" value="1"/>
</dbReference>
<reference evidence="7" key="1">
    <citation type="submission" date="2018-03" db="EMBL/GenBank/DDBJ databases">
        <authorList>
            <person name="Guldener U."/>
        </authorList>
    </citation>
    <scope>NUCLEOTIDE SEQUENCE</scope>
</reference>
<keyword evidence="5" id="KW-1133">Transmembrane helix</keyword>
<dbReference type="PANTHER" id="PTHR47424:SF2">
    <property type="entry name" value="TRANSCRIPTION FACTOR DOMAIN-CONTAINING PROTEIN-RELATED"/>
    <property type="match status" value="1"/>
</dbReference>
<dbReference type="SMART" id="SM00906">
    <property type="entry name" value="Fungal_trans"/>
    <property type="match status" value="1"/>
</dbReference>
<keyword evidence="5" id="KW-0472">Membrane</keyword>
<dbReference type="PANTHER" id="PTHR47424">
    <property type="entry name" value="REGULATORY PROTEIN GAL4"/>
    <property type="match status" value="1"/>
</dbReference>
<dbReference type="GO" id="GO:0005634">
    <property type="term" value="C:nucleus"/>
    <property type="evidence" value="ECO:0007669"/>
    <property type="project" value="TreeGrafter"/>
</dbReference>
<dbReference type="Pfam" id="PF03902">
    <property type="entry name" value="Gal4_dimer"/>
    <property type="match status" value="1"/>
</dbReference>
<keyword evidence="8" id="KW-1185">Reference proteome</keyword>
<proteinExistence type="predicted"/>
<dbReference type="AlphaFoldDB" id="A0AAE8MIK9"/>
<dbReference type="Proteomes" id="UP001187734">
    <property type="component" value="Unassembled WGS sequence"/>
</dbReference>
<dbReference type="InterPro" id="IPR051127">
    <property type="entry name" value="Fungal_SecMet_Regulators"/>
</dbReference>
<dbReference type="EMBL" id="ONZP01000406">
    <property type="protein sequence ID" value="SPJ83927.1"/>
    <property type="molecule type" value="Genomic_DNA"/>
</dbReference>
<dbReference type="GO" id="GO:0000981">
    <property type="term" value="F:DNA-binding transcription factor activity, RNA polymerase II-specific"/>
    <property type="evidence" value="ECO:0007669"/>
    <property type="project" value="TreeGrafter"/>
</dbReference>
<feature type="compositionally biased region" description="Polar residues" evidence="4">
    <location>
        <begin position="125"/>
        <end position="148"/>
    </location>
</feature>
<name>A0AAE8MIK9_9HYPO</name>
<gene>
    <name evidence="7" type="ORF">FTOL_10443</name>
</gene>
<feature type="transmembrane region" description="Helical" evidence="5">
    <location>
        <begin position="579"/>
        <end position="599"/>
    </location>
</feature>
<evidence type="ECO:0000259" key="6">
    <source>
        <dbReference type="SMART" id="SM00906"/>
    </source>
</evidence>
<evidence type="ECO:0000256" key="2">
    <source>
        <dbReference type="ARBA" id="ARBA00023163"/>
    </source>
</evidence>
<evidence type="ECO:0000313" key="7">
    <source>
        <dbReference type="EMBL" id="SPJ83927.1"/>
    </source>
</evidence>
<evidence type="ECO:0000313" key="8">
    <source>
        <dbReference type="Proteomes" id="UP001187734"/>
    </source>
</evidence>
<dbReference type="CDD" id="cd12148">
    <property type="entry name" value="fungal_TF_MHR"/>
    <property type="match status" value="1"/>
</dbReference>
<accession>A0AAE8MIK9</accession>
<feature type="region of interest" description="Disordered" evidence="4">
    <location>
        <begin position="125"/>
        <end position="160"/>
    </location>
</feature>
<dbReference type="Pfam" id="PF04082">
    <property type="entry name" value="Fungal_trans"/>
    <property type="match status" value="1"/>
</dbReference>
<organism evidence="7 8">
    <name type="scientific">Fusarium torulosum</name>
    <dbReference type="NCBI Taxonomy" id="33205"/>
    <lineage>
        <taxon>Eukaryota</taxon>
        <taxon>Fungi</taxon>
        <taxon>Dikarya</taxon>
        <taxon>Ascomycota</taxon>
        <taxon>Pezizomycotina</taxon>
        <taxon>Sordariomycetes</taxon>
        <taxon>Hypocreomycetidae</taxon>
        <taxon>Hypocreales</taxon>
        <taxon>Nectriaceae</taxon>
        <taxon>Fusarium</taxon>
    </lineage>
</organism>
<evidence type="ECO:0000256" key="4">
    <source>
        <dbReference type="SAM" id="MobiDB-lite"/>
    </source>
</evidence>
<protein>
    <submittedName>
        <fullName evidence="7">Probable GAL4 - Transcription factor</fullName>
    </submittedName>
</protein>
<dbReference type="GO" id="GO:0000435">
    <property type="term" value="P:positive regulation of transcription from RNA polymerase II promoter by galactose"/>
    <property type="evidence" value="ECO:0007669"/>
    <property type="project" value="TreeGrafter"/>
</dbReference>
<dbReference type="GO" id="GO:0008270">
    <property type="term" value="F:zinc ion binding"/>
    <property type="evidence" value="ECO:0007669"/>
    <property type="project" value="InterPro"/>
</dbReference>
<evidence type="ECO:0000256" key="5">
    <source>
        <dbReference type="SAM" id="Phobius"/>
    </source>
</evidence>
<keyword evidence="5" id="KW-0812">Transmembrane</keyword>
<sequence>MAMTRKPEIIRFLVLGVFYNASQDRSMCGIAGSDNAFAEYMITPYSSLVRFPAGTSSTIDVCRFNVPGANKGHAVPIMGIGGLGAFAMHHLTRVERRLARLEHLFAQLLPDVNLDEALASRAVQVSTDAPNHATARSSPTHSITPSAQDQREGSISEVVPEEADGFDWQEDVDDLADGMASLHVEPTGAGYLGSTAGVFFLRSLLSWTGHSQSLVDDRLKVQRPCTGIEASSQLSDLVASTQIVERLIDSYFSVYHRSYPFIHEPTFRDALSEAMQPSQRRSWQMLLHTVLALGAWCLNNAQSELEDHLYHRAASLGHDDYLFESANLTSVQALILLSNLGQKRNKPNTGSNFLGLATRMALSLGLHRELPDWNISLLQREVRRRVWWGLYIFDSGASTTFGRPILLPDKEAMDVQPVLNIHDEYLTSETELPAVEIDQPTLYSGIKYQSDLHVKSNYISNRLLSSSGISPEDALSMASTLDRWSDTIPAYLRLDYDDSFAEPSFVFNKSRLWWRFWNLKIILFRQLLLKRAVEKRKGAAPIQDKQVEEKCRGIVVHASSATVASINHYTKHGEMTRLVTWYSIYFIFHASLVIILAIFGDFESPDLPKWQEELNTVKHILRNVFVNNQLATRCADILDVILPNHLSASDDWTNLQLDPSFMDFSMWSTESADDFSSFFGWPEFSNTPG</sequence>